<feature type="transmembrane region" description="Helical" evidence="17">
    <location>
        <begin position="135"/>
        <end position="156"/>
    </location>
</feature>
<evidence type="ECO:0000256" key="13">
    <source>
        <dbReference type="ARBA" id="ARBA00023075"/>
    </source>
</evidence>
<reference evidence="19" key="1">
    <citation type="submission" date="2020-11" db="EMBL/GenBank/DDBJ databases">
        <title>First mtgenome sequences from three genera and phylogenetic relationships of the family Apidae based on mtgenome sequences (Hymenoptera: Apoidea).</title>
        <authorList>
            <person name="Wen Z."/>
            <person name="Chen B."/>
        </authorList>
    </citation>
    <scope>NUCLEOTIDE SEQUENCE</scope>
</reference>
<feature type="transmembrane region" description="Helical" evidence="17">
    <location>
        <begin position="287"/>
        <end position="308"/>
    </location>
</feature>
<dbReference type="GO" id="GO:0003954">
    <property type="term" value="F:NADH dehydrogenase activity"/>
    <property type="evidence" value="ECO:0007669"/>
    <property type="project" value="TreeGrafter"/>
</dbReference>
<keyword evidence="8 17" id="KW-0812">Transmembrane</keyword>
<evidence type="ECO:0000256" key="12">
    <source>
        <dbReference type="ARBA" id="ARBA00023027"/>
    </source>
</evidence>
<dbReference type="GO" id="GO:0008137">
    <property type="term" value="F:NADH dehydrogenase (ubiquinone) activity"/>
    <property type="evidence" value="ECO:0007669"/>
    <property type="project" value="UniProtKB-UniRule"/>
</dbReference>
<feature type="transmembrane region" description="Helical" evidence="17">
    <location>
        <begin position="7"/>
        <end position="36"/>
    </location>
</feature>
<evidence type="ECO:0000256" key="9">
    <source>
        <dbReference type="ARBA" id="ARBA00022967"/>
    </source>
</evidence>
<geneLocation type="mitochondrion" evidence="19"/>
<evidence type="ECO:0000256" key="8">
    <source>
        <dbReference type="ARBA" id="ARBA00022692"/>
    </source>
</evidence>
<keyword evidence="15 17" id="KW-0472">Membrane</keyword>
<evidence type="ECO:0000256" key="7">
    <source>
        <dbReference type="ARBA" id="ARBA00022660"/>
    </source>
</evidence>
<feature type="transmembrane region" description="Helical" evidence="17">
    <location>
        <begin position="262"/>
        <end position="281"/>
    </location>
</feature>
<protein>
    <recommendedName>
        <fullName evidence="5 17">NADH-ubiquinone oxidoreductase chain 4</fullName>
        <ecNumber evidence="4 17">7.1.1.2</ecNumber>
    </recommendedName>
</protein>
<evidence type="ECO:0000256" key="10">
    <source>
        <dbReference type="ARBA" id="ARBA00022982"/>
    </source>
</evidence>
<keyword evidence="6 17" id="KW-0813">Transport</keyword>
<evidence type="ECO:0000256" key="3">
    <source>
        <dbReference type="ARBA" id="ARBA00009025"/>
    </source>
</evidence>
<comment type="subcellular location">
    <subcellularLocation>
        <location evidence="2 17">Mitochondrion membrane</location>
        <topology evidence="2 17">Multi-pass membrane protein</topology>
    </subcellularLocation>
</comment>
<feature type="transmembrane region" description="Helical" evidence="17">
    <location>
        <begin position="48"/>
        <end position="71"/>
    </location>
</feature>
<keyword evidence="12 17" id="KW-0520">NAD</keyword>
<dbReference type="PANTHER" id="PTHR43507">
    <property type="entry name" value="NADH-UBIQUINONE OXIDOREDUCTASE CHAIN 4"/>
    <property type="match status" value="1"/>
</dbReference>
<keyword evidence="13 17" id="KW-0830">Ubiquinone</keyword>
<dbReference type="PANTHER" id="PTHR43507:SF20">
    <property type="entry name" value="NADH-UBIQUINONE OXIDOREDUCTASE CHAIN 4"/>
    <property type="match status" value="1"/>
</dbReference>
<keyword evidence="14 17" id="KW-0496">Mitochondrion</keyword>
<feature type="transmembrane region" description="Helical" evidence="17">
    <location>
        <begin position="176"/>
        <end position="197"/>
    </location>
</feature>
<evidence type="ECO:0000256" key="14">
    <source>
        <dbReference type="ARBA" id="ARBA00023128"/>
    </source>
</evidence>
<keyword evidence="10 17" id="KW-0249">Electron transport</keyword>
<comment type="function">
    <text evidence="1">Core subunit of the mitochondrial membrane respiratory chain NADH dehydrogenase (Complex I) that is believed to belong to the minimal assembly required for catalysis. Complex I functions in the transfer of electrons from NADH to the respiratory chain. The immediate electron acceptor for the enzyme is believed to be ubiquinone.</text>
</comment>
<feature type="domain" description="NADH:quinone oxidoreductase/Mrp antiporter transmembrane" evidence="18">
    <location>
        <begin position="97"/>
        <end position="377"/>
    </location>
</feature>
<gene>
    <name evidence="19" type="primary">nad4</name>
</gene>
<evidence type="ECO:0000256" key="2">
    <source>
        <dbReference type="ARBA" id="ARBA00004225"/>
    </source>
</evidence>
<dbReference type="AlphaFoldDB" id="A0A7U0R6R2"/>
<feature type="transmembrane region" description="Helical" evidence="17">
    <location>
        <begin position="209"/>
        <end position="229"/>
    </location>
</feature>
<dbReference type="GO" id="GO:0031966">
    <property type="term" value="C:mitochondrial membrane"/>
    <property type="evidence" value="ECO:0007669"/>
    <property type="project" value="UniProtKB-SubCell"/>
</dbReference>
<name>A0A7U0R6R2_9HYME</name>
<evidence type="ECO:0000256" key="17">
    <source>
        <dbReference type="RuleBase" id="RU003297"/>
    </source>
</evidence>
<dbReference type="GO" id="GO:0042773">
    <property type="term" value="P:ATP synthesis coupled electron transport"/>
    <property type="evidence" value="ECO:0007669"/>
    <property type="project" value="InterPro"/>
</dbReference>
<evidence type="ECO:0000256" key="15">
    <source>
        <dbReference type="ARBA" id="ARBA00023136"/>
    </source>
</evidence>
<keyword evidence="9" id="KW-1278">Translocase</keyword>
<sequence>MELILTLMLVFFIKIFNIHLNLLMLMINLITLFLLSKLSMLDWWDINYYFGMNSCNYGLIILSMIILSIIIINLKNNFNIIMVITLMFMIMMMNFYSMNLLLYYFFYESSLIFIFYLIMNWSYSIFKLFASYMMMFYTLLFSLPMLLMIFYMNIYFDSLMFLLLELNYMYMSNFMIIYMMLGFLVKVPMFFFHGWLLKAHVEAPFYGSMILASIMLKLGSYGILRLLFMFKKYEFKYILIMINILGILIMSLMCLQQIDMKLLIAISSVVHMGLMLSSMFMLTKFSILGSFFMMLSHGFCSSGLFYLVNEIYKNSKTRLIMLNKGMLMLMPSMSLMWFLMCSSNSAIPLTLNLFSEIFLMCNLLVYWKMMIYFLILYCFFSFMYSIYLFSMINHGLHDFFMYFNMNGNLMSFFTLMFHWIPINLVFLFMMGF</sequence>
<comment type="function">
    <text evidence="17">Core subunit of the mitochondrial membrane respiratory chain NADH dehydrogenase (Complex I) which catalyzes electron transfer from NADH through the respiratory chain, using ubiquinone as an electron acceptor. Essential for the catalytic activity and assembly of complex I.</text>
</comment>
<evidence type="ECO:0000256" key="1">
    <source>
        <dbReference type="ARBA" id="ARBA00003257"/>
    </source>
</evidence>
<feature type="transmembrane region" description="Helical" evidence="17">
    <location>
        <begin position="372"/>
        <end position="389"/>
    </location>
</feature>
<evidence type="ECO:0000256" key="4">
    <source>
        <dbReference type="ARBA" id="ARBA00012944"/>
    </source>
</evidence>
<dbReference type="PRINTS" id="PR01437">
    <property type="entry name" value="NUOXDRDTASE4"/>
</dbReference>
<feature type="transmembrane region" description="Helical" evidence="17">
    <location>
        <begin position="346"/>
        <end position="365"/>
    </location>
</feature>
<feature type="transmembrane region" description="Helical" evidence="17">
    <location>
        <begin position="235"/>
        <end position="255"/>
    </location>
</feature>
<accession>A0A7U0R6R2</accession>
<keyword evidence="7 17" id="KW-0679">Respiratory chain</keyword>
<comment type="catalytic activity">
    <reaction evidence="16 17">
        <text>a ubiquinone + NADH + 5 H(+)(in) = a ubiquinol + NAD(+) + 4 H(+)(out)</text>
        <dbReference type="Rhea" id="RHEA:29091"/>
        <dbReference type="Rhea" id="RHEA-COMP:9565"/>
        <dbReference type="Rhea" id="RHEA-COMP:9566"/>
        <dbReference type="ChEBI" id="CHEBI:15378"/>
        <dbReference type="ChEBI" id="CHEBI:16389"/>
        <dbReference type="ChEBI" id="CHEBI:17976"/>
        <dbReference type="ChEBI" id="CHEBI:57540"/>
        <dbReference type="ChEBI" id="CHEBI:57945"/>
        <dbReference type="EC" id="7.1.1.2"/>
    </reaction>
</comment>
<organism evidence="19">
    <name type="scientific">Thyreus decorus</name>
    <dbReference type="NCBI Taxonomy" id="600203"/>
    <lineage>
        <taxon>Eukaryota</taxon>
        <taxon>Metazoa</taxon>
        <taxon>Ecdysozoa</taxon>
        <taxon>Arthropoda</taxon>
        <taxon>Hexapoda</taxon>
        <taxon>Insecta</taxon>
        <taxon>Pterygota</taxon>
        <taxon>Neoptera</taxon>
        <taxon>Endopterygota</taxon>
        <taxon>Hymenoptera</taxon>
        <taxon>Apocrita</taxon>
        <taxon>Aculeata</taxon>
        <taxon>Apoidea</taxon>
        <taxon>Anthophila</taxon>
        <taxon>Apidae</taxon>
        <taxon>Thyreus</taxon>
    </lineage>
</organism>
<proteinExistence type="inferred from homology"/>
<feature type="transmembrane region" description="Helical" evidence="17">
    <location>
        <begin position="102"/>
        <end position="123"/>
    </location>
</feature>
<dbReference type="EC" id="7.1.1.2" evidence="4 17"/>
<dbReference type="EMBL" id="MW281318">
    <property type="protein sequence ID" value="QQX27981.1"/>
    <property type="molecule type" value="Genomic_DNA"/>
</dbReference>
<feature type="transmembrane region" description="Helical" evidence="17">
    <location>
        <begin position="78"/>
        <end position="96"/>
    </location>
</feature>
<evidence type="ECO:0000256" key="6">
    <source>
        <dbReference type="ARBA" id="ARBA00022448"/>
    </source>
</evidence>
<dbReference type="InterPro" id="IPR001750">
    <property type="entry name" value="ND/Mrp_TM"/>
</dbReference>
<evidence type="ECO:0000256" key="16">
    <source>
        <dbReference type="ARBA" id="ARBA00049551"/>
    </source>
</evidence>
<dbReference type="Pfam" id="PF00361">
    <property type="entry name" value="Proton_antipo_M"/>
    <property type="match status" value="1"/>
</dbReference>
<evidence type="ECO:0000256" key="11">
    <source>
        <dbReference type="ARBA" id="ARBA00022989"/>
    </source>
</evidence>
<feature type="transmembrane region" description="Helical" evidence="17">
    <location>
        <begin position="409"/>
        <end position="429"/>
    </location>
</feature>
<evidence type="ECO:0000256" key="5">
    <source>
        <dbReference type="ARBA" id="ARBA00021006"/>
    </source>
</evidence>
<comment type="similarity">
    <text evidence="3 17">Belongs to the complex I subunit 4 family.</text>
</comment>
<dbReference type="GO" id="GO:0015990">
    <property type="term" value="P:electron transport coupled proton transport"/>
    <property type="evidence" value="ECO:0007669"/>
    <property type="project" value="TreeGrafter"/>
</dbReference>
<dbReference type="InterPro" id="IPR003918">
    <property type="entry name" value="NADH_UbQ_OxRdtase"/>
</dbReference>
<evidence type="ECO:0000259" key="18">
    <source>
        <dbReference type="Pfam" id="PF00361"/>
    </source>
</evidence>
<dbReference type="GO" id="GO:0048039">
    <property type="term" value="F:ubiquinone binding"/>
    <property type="evidence" value="ECO:0007669"/>
    <property type="project" value="TreeGrafter"/>
</dbReference>
<evidence type="ECO:0000313" key="19">
    <source>
        <dbReference type="EMBL" id="QQX27981.1"/>
    </source>
</evidence>
<keyword evidence="11 17" id="KW-1133">Transmembrane helix</keyword>
<feature type="transmembrane region" description="Helical" evidence="17">
    <location>
        <begin position="320"/>
        <end position="340"/>
    </location>
</feature>